<organism evidence="2 3">
    <name type="scientific">Methylobacterium goesingense</name>
    <dbReference type="NCBI Taxonomy" id="243690"/>
    <lineage>
        <taxon>Bacteria</taxon>
        <taxon>Pseudomonadati</taxon>
        <taxon>Pseudomonadota</taxon>
        <taxon>Alphaproteobacteria</taxon>
        <taxon>Hyphomicrobiales</taxon>
        <taxon>Methylobacteriaceae</taxon>
        <taxon>Methylobacterium</taxon>
    </lineage>
</organism>
<sequence>MMHHPVAATVVKLGGSLVADAPRLRACLARLAGGAEGPCVLVPGGGPLAEAVRTAQAALGFSDALAHRLALDAMGRMAAILSDLEPRLVPARDPGAIAALLAAGQVPVWDPVALRDGHPDIPETWDVTSDSLALWLAAAIGAPRCCLVKSADRPAGTDWADLARSGLVDAAFPAFAARYAGHIEILGPGAAYPPGLDSARAAA</sequence>
<reference evidence="2 3" key="1">
    <citation type="submission" date="2024-06" db="EMBL/GenBank/DDBJ databases">
        <title>Genomic Encyclopedia of Type Strains, Phase IV (KMG-IV): sequencing the most valuable type-strain genomes for metagenomic binning, comparative biology and taxonomic classification.</title>
        <authorList>
            <person name="Goeker M."/>
        </authorList>
    </citation>
    <scope>NUCLEOTIDE SEQUENCE [LARGE SCALE GENOMIC DNA]</scope>
    <source>
        <strain evidence="2 3">DSM 21331</strain>
    </source>
</reference>
<evidence type="ECO:0000313" key="2">
    <source>
        <dbReference type="EMBL" id="MET3692629.1"/>
    </source>
</evidence>
<comment type="caution">
    <text evidence="2">The sequence shown here is derived from an EMBL/GenBank/DDBJ whole genome shotgun (WGS) entry which is preliminary data.</text>
</comment>
<protein>
    <submittedName>
        <fullName evidence="2">Aspartokinase-like uncharacterized kinase</fullName>
    </submittedName>
</protein>
<dbReference type="Proteomes" id="UP001549145">
    <property type="component" value="Unassembled WGS sequence"/>
</dbReference>
<evidence type="ECO:0000313" key="3">
    <source>
        <dbReference type="Proteomes" id="UP001549145"/>
    </source>
</evidence>
<dbReference type="RefSeq" id="WP_373320851.1">
    <property type="nucleotide sequence ID" value="NZ_BPQL01000025.1"/>
</dbReference>
<proteinExistence type="predicted"/>
<evidence type="ECO:0000259" key="1">
    <source>
        <dbReference type="Pfam" id="PF00696"/>
    </source>
</evidence>
<dbReference type="Gene3D" id="3.40.1160.10">
    <property type="entry name" value="Acetylglutamate kinase-like"/>
    <property type="match status" value="1"/>
</dbReference>
<dbReference type="SUPFAM" id="SSF53633">
    <property type="entry name" value="Carbamate kinase-like"/>
    <property type="match status" value="1"/>
</dbReference>
<dbReference type="EMBL" id="JBEPMM010000005">
    <property type="protein sequence ID" value="MET3692629.1"/>
    <property type="molecule type" value="Genomic_DNA"/>
</dbReference>
<name>A0ABV2L465_9HYPH</name>
<dbReference type="InterPro" id="IPR036393">
    <property type="entry name" value="AceGlu_kinase-like_sf"/>
</dbReference>
<feature type="domain" description="Aspartate/glutamate/uridylate kinase" evidence="1">
    <location>
        <begin position="9"/>
        <end position="152"/>
    </location>
</feature>
<keyword evidence="3" id="KW-1185">Reference proteome</keyword>
<dbReference type="InterPro" id="IPR001048">
    <property type="entry name" value="Asp/Glu/Uridylate_kinase"/>
</dbReference>
<gene>
    <name evidence="2" type="ORF">ABID43_002169</name>
</gene>
<dbReference type="Pfam" id="PF00696">
    <property type="entry name" value="AA_kinase"/>
    <property type="match status" value="1"/>
</dbReference>
<accession>A0ABV2L465</accession>